<dbReference type="EMBL" id="VEWK01000013">
    <property type="protein sequence ID" value="TNV09464.1"/>
    <property type="molecule type" value="Genomic_DNA"/>
</dbReference>
<organism evidence="3 4">
    <name type="scientific">Brucella pecoris</name>
    <dbReference type="NCBI Taxonomy" id="867683"/>
    <lineage>
        <taxon>Bacteria</taxon>
        <taxon>Pseudomonadati</taxon>
        <taxon>Pseudomonadota</taxon>
        <taxon>Alphaproteobacteria</taxon>
        <taxon>Hyphomicrobiales</taxon>
        <taxon>Brucellaceae</taxon>
        <taxon>Brucella/Ochrobactrum group</taxon>
        <taxon>Brucella</taxon>
    </lineage>
</organism>
<evidence type="ECO:0000313" key="3">
    <source>
        <dbReference type="EMBL" id="TNV09464.1"/>
    </source>
</evidence>
<comment type="caution">
    <text evidence="3">The sequence shown here is derived from an EMBL/GenBank/DDBJ whole genome shotgun (WGS) entry which is preliminary data.</text>
</comment>
<reference evidence="2 5" key="3">
    <citation type="submission" date="2020-08" db="EMBL/GenBank/DDBJ databases">
        <title>Genomic Encyclopedia of Type Strains, Phase IV (KMG-IV): sequencing the most valuable type-strain genomes for metagenomic binning, comparative biology and taxonomic classification.</title>
        <authorList>
            <person name="Goeker M."/>
        </authorList>
    </citation>
    <scope>NUCLEOTIDE SEQUENCE [LARGE SCALE GENOMIC DNA]</scope>
    <source>
        <strain evidence="2 5">DSM 23868</strain>
    </source>
</reference>
<reference evidence="3 4" key="1">
    <citation type="journal article" date="2011" name="Int. J. Syst. Evol. Microbiol.">
        <title>Ochrobactrum pecoris sp. nov., isolated from farm animals.</title>
        <authorList>
            <person name="Kampfer P."/>
            <person name="Huber B."/>
            <person name="Busse H.J."/>
            <person name="Scholz H.C."/>
            <person name="Tomaso H."/>
            <person name="Hotzel H."/>
            <person name="Melzer F."/>
        </authorList>
    </citation>
    <scope>NUCLEOTIDE SEQUENCE [LARGE SCALE GENOMIC DNA]</scope>
    <source>
        <strain evidence="3 4">08RB2639</strain>
    </source>
</reference>
<dbReference type="AlphaFoldDB" id="A0A5C5CEI4"/>
<protein>
    <submittedName>
        <fullName evidence="3">Uncharacterized protein</fullName>
    </submittedName>
</protein>
<dbReference type="Proteomes" id="UP000553980">
    <property type="component" value="Unassembled WGS sequence"/>
</dbReference>
<reference evidence="3" key="2">
    <citation type="submission" date="2019-06" db="EMBL/GenBank/DDBJ databases">
        <authorList>
            <person name="Hu M."/>
        </authorList>
    </citation>
    <scope>NUCLEOTIDE SEQUENCE</scope>
    <source>
        <strain evidence="3">08RB2639</strain>
    </source>
</reference>
<feature type="coiled-coil region" evidence="1">
    <location>
        <begin position="54"/>
        <end position="81"/>
    </location>
</feature>
<name>A0A5C5CEI4_9HYPH</name>
<dbReference type="RefSeq" id="WP_140022490.1">
    <property type="nucleotide sequence ID" value="NZ_JACIEX010000005.1"/>
</dbReference>
<keyword evidence="5" id="KW-1185">Reference proteome</keyword>
<gene>
    <name evidence="3" type="ORF">FIB18_20605</name>
    <name evidence="2" type="ORF">GGQ79_002612</name>
</gene>
<sequence length="81" mass="9446">MTNDEWEKRGEQMAEAVLNTIERKISERMGDKMPFQKAFDEAFDAVKGYIDRSFEALEETLSDVEKRLSAVEAKANREEER</sequence>
<accession>A0A5C5CEI4</accession>
<evidence type="ECO:0000256" key="1">
    <source>
        <dbReference type="SAM" id="Coils"/>
    </source>
</evidence>
<keyword evidence="1" id="KW-0175">Coiled coil</keyword>
<dbReference type="OrthoDB" id="7869742at2"/>
<evidence type="ECO:0000313" key="5">
    <source>
        <dbReference type="Proteomes" id="UP000553980"/>
    </source>
</evidence>
<evidence type="ECO:0000313" key="4">
    <source>
        <dbReference type="Proteomes" id="UP000313390"/>
    </source>
</evidence>
<evidence type="ECO:0000313" key="2">
    <source>
        <dbReference type="EMBL" id="MBB4094093.1"/>
    </source>
</evidence>
<dbReference type="EMBL" id="JACIEX010000005">
    <property type="protein sequence ID" value="MBB4094093.1"/>
    <property type="molecule type" value="Genomic_DNA"/>
</dbReference>
<dbReference type="Proteomes" id="UP000313390">
    <property type="component" value="Unassembled WGS sequence"/>
</dbReference>
<proteinExistence type="predicted"/>